<comment type="subcellular location">
    <subcellularLocation>
        <location evidence="1">Cell inner membrane</location>
        <topology evidence="1">Peripheral membrane protein</topology>
    </subcellularLocation>
</comment>
<dbReference type="PROSITE" id="PS50893">
    <property type="entry name" value="ABC_TRANSPORTER_2"/>
    <property type="match status" value="1"/>
</dbReference>
<dbReference type="InterPro" id="IPR015855">
    <property type="entry name" value="ABC_transpr_MalK-like"/>
</dbReference>
<evidence type="ECO:0000313" key="9">
    <source>
        <dbReference type="Proteomes" id="UP000185109"/>
    </source>
</evidence>
<evidence type="ECO:0000256" key="6">
    <source>
        <dbReference type="ARBA" id="ARBA00022840"/>
    </source>
</evidence>
<dbReference type="InterPro" id="IPR013611">
    <property type="entry name" value="Transp-assoc_OB_typ2"/>
</dbReference>
<dbReference type="InterPro" id="IPR008995">
    <property type="entry name" value="Mo/tungstate-bd_C_term_dom"/>
</dbReference>
<dbReference type="InterPro" id="IPR047641">
    <property type="entry name" value="ABC_transpr_MalK/UgpC-like"/>
</dbReference>
<dbReference type="InterPro" id="IPR027417">
    <property type="entry name" value="P-loop_NTPase"/>
</dbReference>
<geneLocation type="plasmid" evidence="9">
    <name>prsp8c3a</name>
</geneLocation>
<keyword evidence="4" id="KW-0997">Cell inner membrane</keyword>
<dbReference type="InterPro" id="IPR012340">
    <property type="entry name" value="NA-bd_OB-fold"/>
</dbReference>
<dbReference type="CDD" id="cd03301">
    <property type="entry name" value="ABC_MalK_N"/>
    <property type="match status" value="1"/>
</dbReference>
<dbReference type="Pfam" id="PF08402">
    <property type="entry name" value="TOBE_2"/>
    <property type="match status" value="1"/>
</dbReference>
<dbReference type="SMART" id="SM00382">
    <property type="entry name" value="AAA"/>
    <property type="match status" value="1"/>
</dbReference>
<evidence type="ECO:0000256" key="2">
    <source>
        <dbReference type="ARBA" id="ARBA00005417"/>
    </source>
</evidence>
<dbReference type="EMBL" id="CP017242">
    <property type="protein sequence ID" value="APO77205.1"/>
    <property type="molecule type" value="Genomic_DNA"/>
</dbReference>
<dbReference type="GO" id="GO:0016887">
    <property type="term" value="F:ATP hydrolysis activity"/>
    <property type="evidence" value="ECO:0007669"/>
    <property type="project" value="InterPro"/>
</dbReference>
<dbReference type="Gene3D" id="2.40.50.100">
    <property type="match status" value="1"/>
</dbReference>
<evidence type="ECO:0000313" key="8">
    <source>
        <dbReference type="EMBL" id="APO77205.1"/>
    </source>
</evidence>
<dbReference type="InterPro" id="IPR003439">
    <property type="entry name" value="ABC_transporter-like_ATP-bd"/>
</dbReference>
<accession>A0A1L5PAK2</accession>
<dbReference type="GO" id="GO:0055052">
    <property type="term" value="C:ATP-binding cassette (ABC) transporter complex, substrate-binding subunit-containing"/>
    <property type="evidence" value="ECO:0007669"/>
    <property type="project" value="TreeGrafter"/>
</dbReference>
<dbReference type="Proteomes" id="UP000185109">
    <property type="component" value="Plasmid pRsp8C3a"/>
</dbReference>
<keyword evidence="5" id="KW-0547">Nucleotide-binding</keyword>
<keyword evidence="4" id="KW-0472">Membrane</keyword>
<reference evidence="8 9" key="1">
    <citation type="submission" date="2016-09" db="EMBL/GenBank/DDBJ databases">
        <title>The complete genome sequences of Rhizobium gallicum, symbiovars gallicum and phaseoli, symbionts associated to common bean (Phaseolus vulgaris).</title>
        <authorList>
            <person name="Bustos P."/>
            <person name="Santamaria R.I."/>
            <person name="Perez-Carrascal O.M."/>
            <person name="Juarez S."/>
            <person name="Lozano L."/>
            <person name="Martinez-Flores I."/>
            <person name="Martinez-Romero E."/>
            <person name="Cevallos M."/>
            <person name="Romero D."/>
            <person name="Davila G."/>
            <person name="Gonzalez V."/>
        </authorList>
    </citation>
    <scope>NUCLEOTIDE SEQUENCE [LARGE SCALE GENOMIC DNA]</scope>
    <source>
        <strain evidence="8 9">8C-3</strain>
        <plasmid evidence="9">Plasmid prsp8c3a</plasmid>
    </source>
</reference>
<dbReference type="SUPFAM" id="SSF52540">
    <property type="entry name" value="P-loop containing nucleoside triphosphate hydrolases"/>
    <property type="match status" value="1"/>
</dbReference>
<evidence type="ECO:0000256" key="3">
    <source>
        <dbReference type="ARBA" id="ARBA00022448"/>
    </source>
</evidence>
<dbReference type="GO" id="GO:0008643">
    <property type="term" value="P:carbohydrate transport"/>
    <property type="evidence" value="ECO:0007669"/>
    <property type="project" value="InterPro"/>
</dbReference>
<dbReference type="PANTHER" id="PTHR43875:SF1">
    <property type="entry name" value="OSMOPROTECTIVE COMPOUNDS UPTAKE ATP-BINDING PROTEIN GGTA"/>
    <property type="match status" value="1"/>
</dbReference>
<evidence type="ECO:0000256" key="4">
    <source>
        <dbReference type="ARBA" id="ARBA00022519"/>
    </source>
</evidence>
<dbReference type="AlphaFoldDB" id="A0A1L5PAK2"/>
<dbReference type="PANTHER" id="PTHR43875">
    <property type="entry name" value="MALTODEXTRIN IMPORT ATP-BINDING PROTEIN MSMX"/>
    <property type="match status" value="1"/>
</dbReference>
<dbReference type="NCBIfam" id="NF008653">
    <property type="entry name" value="PRK11650.1"/>
    <property type="match status" value="1"/>
</dbReference>
<dbReference type="GO" id="GO:0140359">
    <property type="term" value="F:ABC-type transporter activity"/>
    <property type="evidence" value="ECO:0007669"/>
    <property type="project" value="InterPro"/>
</dbReference>
<dbReference type="Gene3D" id="2.40.50.140">
    <property type="entry name" value="Nucleic acid-binding proteins"/>
    <property type="match status" value="1"/>
</dbReference>
<dbReference type="InterPro" id="IPR017871">
    <property type="entry name" value="ABC_transporter-like_CS"/>
</dbReference>
<keyword evidence="4" id="KW-1003">Cell membrane</keyword>
<comment type="similarity">
    <text evidence="2">Belongs to the ABC transporter superfamily.</text>
</comment>
<keyword evidence="8" id="KW-0378">Hydrolase</keyword>
<dbReference type="Gene3D" id="3.40.50.300">
    <property type="entry name" value="P-loop containing nucleotide triphosphate hydrolases"/>
    <property type="match status" value="1"/>
</dbReference>
<gene>
    <name evidence="8" type="primary">ugpC-1</name>
    <name evidence="8" type="ORF">AM571_PA00324</name>
</gene>
<dbReference type="Pfam" id="PF00005">
    <property type="entry name" value="ABC_tran"/>
    <property type="match status" value="1"/>
</dbReference>
<feature type="domain" description="ABC transporter" evidence="7">
    <location>
        <begin position="8"/>
        <end position="238"/>
    </location>
</feature>
<dbReference type="PROSITE" id="PS00211">
    <property type="entry name" value="ABC_TRANSPORTER_1"/>
    <property type="match status" value="1"/>
</dbReference>
<dbReference type="FunFam" id="3.40.50.300:FF:000042">
    <property type="entry name" value="Maltose/maltodextrin ABC transporter, ATP-binding protein"/>
    <property type="match status" value="1"/>
</dbReference>
<dbReference type="EC" id="3.6.3.20" evidence="8"/>
<dbReference type="SUPFAM" id="SSF50331">
    <property type="entry name" value="MOP-like"/>
    <property type="match status" value="1"/>
</dbReference>
<keyword evidence="8" id="KW-0614">Plasmid</keyword>
<evidence type="ECO:0000259" key="7">
    <source>
        <dbReference type="PROSITE" id="PS50893"/>
    </source>
</evidence>
<evidence type="ECO:0000256" key="1">
    <source>
        <dbReference type="ARBA" id="ARBA00004417"/>
    </source>
</evidence>
<name>A0A1L5PAK2_RHIET</name>
<protein>
    <submittedName>
        <fullName evidence="8">sn-glycerol-3-phosphate ABC transporter ATP-binding protein UgpC 1</fullName>
        <ecNumber evidence="8">3.6.3.20</ecNumber>
    </submittedName>
</protein>
<sequence length="353" mass="38563">MTVTKNAIVLDGLSKRFGSTDVIRNLSASIAEREFIVVLGSSGCGKSTLLNVIAGLERLSGGRILVDGQEVQDREPKDRGCAMVFQNYALYPHMSVADNIGYALKVAGVPVPERRKRIEAAARTVNLGDFLERRPSELSGGQRQRVAIARAIVREPKVLLFDEPLSNLDAKLRYDTRMELAQLHRRIGATSIFVTHDQVEAMTLADRVMLLNAGRIEQFAPPHELYNRPCSTFVAGFIGSPAMNLFAASGDGQMLRLLDGTAIARHGHKGEVVVGIRPEKIIADDDGIPAVVRHHEDLGSHAVFSVNFLSGQKAVFSTSLGANTVAPAAELRLRLPSQHLHLFDSQTGRRFEN</sequence>
<proteinExistence type="inferred from homology"/>
<dbReference type="RefSeq" id="WP_074063613.1">
    <property type="nucleotide sequence ID" value="NZ_CP017242.1"/>
</dbReference>
<dbReference type="GO" id="GO:0005524">
    <property type="term" value="F:ATP binding"/>
    <property type="evidence" value="ECO:0007669"/>
    <property type="project" value="UniProtKB-KW"/>
</dbReference>
<evidence type="ECO:0000256" key="5">
    <source>
        <dbReference type="ARBA" id="ARBA00022741"/>
    </source>
</evidence>
<organism evidence="8 9">
    <name type="scientific">Rhizobium etli 8C-3</name>
    <dbReference type="NCBI Taxonomy" id="538025"/>
    <lineage>
        <taxon>Bacteria</taxon>
        <taxon>Pseudomonadati</taxon>
        <taxon>Pseudomonadota</taxon>
        <taxon>Alphaproteobacteria</taxon>
        <taxon>Hyphomicrobiales</taxon>
        <taxon>Rhizobiaceae</taxon>
        <taxon>Rhizobium/Agrobacterium group</taxon>
        <taxon>Rhizobium</taxon>
    </lineage>
</organism>
<keyword evidence="3" id="KW-0813">Transport</keyword>
<dbReference type="InterPro" id="IPR003593">
    <property type="entry name" value="AAA+_ATPase"/>
</dbReference>
<keyword evidence="6 8" id="KW-0067">ATP-binding</keyword>